<dbReference type="Proteomes" id="UP000199759">
    <property type="component" value="Unassembled WGS sequence"/>
</dbReference>
<keyword evidence="2" id="KW-0812">Transmembrane</keyword>
<organism evidence="3 4">
    <name type="scientific">Maricaulis salignorans</name>
    <dbReference type="NCBI Taxonomy" id="144026"/>
    <lineage>
        <taxon>Bacteria</taxon>
        <taxon>Pseudomonadati</taxon>
        <taxon>Pseudomonadota</taxon>
        <taxon>Alphaproteobacteria</taxon>
        <taxon>Maricaulales</taxon>
        <taxon>Maricaulaceae</taxon>
        <taxon>Maricaulis</taxon>
    </lineage>
</organism>
<protein>
    <submittedName>
        <fullName evidence="3">Uncharacterized protein</fullName>
    </submittedName>
</protein>
<keyword evidence="2" id="KW-0472">Membrane</keyword>
<dbReference type="RefSeq" id="WP_143024036.1">
    <property type="nucleotide sequence ID" value="NZ_FNHG01000003.1"/>
</dbReference>
<dbReference type="AlphaFoldDB" id="A0A1G9P110"/>
<keyword evidence="2" id="KW-1133">Transmembrane helix</keyword>
<evidence type="ECO:0000313" key="3">
    <source>
        <dbReference type="EMBL" id="SDL92360.1"/>
    </source>
</evidence>
<sequence length="339" mass="37762">MLFNDNDSSAYRRGVVLGLTLAELLLLLLFLFLLLMSSILFRREEEQLDLERRYDASEIERRAFRGAFEGQLEITLGNELAGNIGAPLTQEQLQEPLARLAAMSSENVALRTDLEAATSELAALRDGRPFSQQEASTLRQENARLERQLAMLRDELGDVSELVSAANAVDPERSAADVLNAAMSSYAGLNNDQRMLPDQLAQCHAERSNIGSQLDYIRAQCGRAGDLPPCVYRDDGAIAYSYNVVLSQDGVTAGRGDEGRFRSIPWVAALPDPRLGQPMSLNEFLGATRSHFQASQQQNPECRFFVRIYDQMGDASRQEFLDQYLGVQSHFYHHLVRGG</sequence>
<accession>A0A1G9P110</accession>
<reference evidence="3 4" key="1">
    <citation type="submission" date="2016-10" db="EMBL/GenBank/DDBJ databases">
        <authorList>
            <person name="de Groot N.N."/>
        </authorList>
    </citation>
    <scope>NUCLEOTIDE SEQUENCE [LARGE SCALE GENOMIC DNA]</scope>
    <source>
        <strain evidence="3 4">DSM 16077</strain>
    </source>
</reference>
<name>A0A1G9P110_9PROT</name>
<feature type="coiled-coil region" evidence="1">
    <location>
        <begin position="100"/>
        <end position="162"/>
    </location>
</feature>
<evidence type="ECO:0000256" key="1">
    <source>
        <dbReference type="SAM" id="Coils"/>
    </source>
</evidence>
<feature type="transmembrane region" description="Helical" evidence="2">
    <location>
        <begin position="15"/>
        <end position="35"/>
    </location>
</feature>
<evidence type="ECO:0000256" key="2">
    <source>
        <dbReference type="SAM" id="Phobius"/>
    </source>
</evidence>
<gene>
    <name evidence="3" type="ORF">SAMN04488568_10365</name>
</gene>
<dbReference type="OrthoDB" id="8482076at2"/>
<dbReference type="EMBL" id="FNHG01000003">
    <property type="protein sequence ID" value="SDL92360.1"/>
    <property type="molecule type" value="Genomic_DNA"/>
</dbReference>
<proteinExistence type="predicted"/>
<evidence type="ECO:0000313" key="4">
    <source>
        <dbReference type="Proteomes" id="UP000199759"/>
    </source>
</evidence>
<dbReference type="STRING" id="144026.SAMN04488568_10365"/>
<keyword evidence="1" id="KW-0175">Coiled coil</keyword>
<keyword evidence="4" id="KW-1185">Reference proteome</keyword>